<dbReference type="Proteomes" id="UP001139366">
    <property type="component" value="Unassembled WGS sequence"/>
</dbReference>
<reference evidence="1 2" key="1">
    <citation type="journal article" date="2023" name="Antonie Van Leeuwenhoek">
        <title>Flavobacterium potami sp. nov., a multi-metal resistance genes harbouring bacterium isolated from shallow river silt.</title>
        <authorList>
            <person name="Li S."/>
            <person name="Mao S."/>
            <person name="Mu W."/>
            <person name="Guo B."/>
            <person name="Li C."/>
            <person name="Zhu Q."/>
            <person name="Hou X."/>
            <person name="Zhao Y."/>
            <person name="Wei S."/>
            <person name="Liu H."/>
            <person name="Liu A."/>
        </authorList>
    </citation>
    <scope>NUCLEOTIDE SEQUENCE [LARGE SCALE GENOMIC DNA]</scope>
    <source>
        <strain evidence="1 2">17A</strain>
    </source>
</reference>
<keyword evidence="2" id="KW-1185">Reference proteome</keyword>
<dbReference type="RefSeq" id="WP_223711560.1">
    <property type="nucleotide sequence ID" value="NZ_JAINUY010000012.1"/>
</dbReference>
<comment type="caution">
    <text evidence="1">The sequence shown here is derived from an EMBL/GenBank/DDBJ whole genome shotgun (WGS) entry which is preliminary data.</text>
</comment>
<protein>
    <submittedName>
        <fullName evidence="1">Uncharacterized protein</fullName>
    </submittedName>
</protein>
<gene>
    <name evidence="1" type="ORF">K6T82_23965</name>
</gene>
<evidence type="ECO:0000313" key="2">
    <source>
        <dbReference type="Proteomes" id="UP001139366"/>
    </source>
</evidence>
<accession>A0A9X1HES0</accession>
<evidence type="ECO:0000313" key="1">
    <source>
        <dbReference type="EMBL" id="MBZ4037835.1"/>
    </source>
</evidence>
<name>A0A9X1HES0_9FLAO</name>
<dbReference type="EMBL" id="JAINUY010000012">
    <property type="protein sequence ID" value="MBZ4037835.1"/>
    <property type="molecule type" value="Genomic_DNA"/>
</dbReference>
<dbReference type="AlphaFoldDB" id="A0A9X1HES0"/>
<sequence length="196" mass="22895">MAKREYKNLSKDEKLKEIKETFIARAEQEAYSKYISALENDDTKTINYFESFGDDLRKIISNYRCFNQNLLFGFETKTYNESGWMERPVFFEKEEILIYVHKNGWKEKNFIEVAKGKNGKWTNGIWAQSNTGGNVDGISVWGEIHDTKELAIVGACHRIIKFHEDKSWNGSDKVIYLALEFIETILGRRPVQLSLF</sequence>
<proteinExistence type="predicted"/>
<organism evidence="1 2">
    <name type="scientific">Flavobacterium potami</name>
    <dbReference type="NCBI Taxonomy" id="2872310"/>
    <lineage>
        <taxon>Bacteria</taxon>
        <taxon>Pseudomonadati</taxon>
        <taxon>Bacteroidota</taxon>
        <taxon>Flavobacteriia</taxon>
        <taxon>Flavobacteriales</taxon>
        <taxon>Flavobacteriaceae</taxon>
        <taxon>Flavobacterium</taxon>
    </lineage>
</organism>